<reference evidence="2 3" key="1">
    <citation type="submission" date="2018-02" db="EMBL/GenBank/DDBJ databases">
        <title>The genomes of Aspergillus section Nigri reveals drivers in fungal speciation.</title>
        <authorList>
            <consortium name="DOE Joint Genome Institute"/>
            <person name="Vesth T.C."/>
            <person name="Nybo J."/>
            <person name="Theobald S."/>
            <person name="Brandl J."/>
            <person name="Frisvad J.C."/>
            <person name="Nielsen K.F."/>
            <person name="Lyhne E.K."/>
            <person name="Kogle M.E."/>
            <person name="Kuo A."/>
            <person name="Riley R."/>
            <person name="Clum A."/>
            <person name="Nolan M."/>
            <person name="Lipzen A."/>
            <person name="Salamov A."/>
            <person name="Henrissat B."/>
            <person name="Wiebenga A."/>
            <person name="De vries R.P."/>
            <person name="Grigoriev I.V."/>
            <person name="Mortensen U.H."/>
            <person name="Andersen M.R."/>
            <person name="Baker S.E."/>
        </authorList>
    </citation>
    <scope>NUCLEOTIDE SEQUENCE [LARGE SCALE GENOMIC DNA]</scope>
    <source>
        <strain evidence="2 3">CBS 115571</strain>
    </source>
</reference>
<sequence length="91" mass="10970">MNSSYRGGRRTGREGKQHGHFHLYSLLSFVFFPFCVHFGSQRHRESLEDRTGCIEFRWDQKRVGGVESQALMWRYCTYRPYFNNQETNRDI</sequence>
<organism evidence="2 3">
    <name type="scientific">Aspergillus violaceofuscus (strain CBS 115571)</name>
    <dbReference type="NCBI Taxonomy" id="1450538"/>
    <lineage>
        <taxon>Eukaryota</taxon>
        <taxon>Fungi</taxon>
        <taxon>Dikarya</taxon>
        <taxon>Ascomycota</taxon>
        <taxon>Pezizomycotina</taxon>
        <taxon>Eurotiomycetes</taxon>
        <taxon>Eurotiomycetidae</taxon>
        <taxon>Eurotiales</taxon>
        <taxon>Aspergillaceae</taxon>
        <taxon>Aspergillus</taxon>
    </lineage>
</organism>
<dbReference type="EMBL" id="KZ825275">
    <property type="protein sequence ID" value="PYI12933.1"/>
    <property type="molecule type" value="Genomic_DNA"/>
</dbReference>
<keyword evidence="1" id="KW-0812">Transmembrane</keyword>
<proteinExistence type="predicted"/>
<accession>A0A2V5GXF4</accession>
<dbReference type="AlphaFoldDB" id="A0A2V5GXF4"/>
<keyword evidence="1" id="KW-0472">Membrane</keyword>
<evidence type="ECO:0000313" key="2">
    <source>
        <dbReference type="EMBL" id="PYI12933.1"/>
    </source>
</evidence>
<keyword evidence="3" id="KW-1185">Reference proteome</keyword>
<evidence type="ECO:0000313" key="3">
    <source>
        <dbReference type="Proteomes" id="UP000249829"/>
    </source>
</evidence>
<gene>
    <name evidence="2" type="ORF">BO99DRAFT_78581</name>
</gene>
<dbReference type="Proteomes" id="UP000249829">
    <property type="component" value="Unassembled WGS sequence"/>
</dbReference>
<name>A0A2V5GXF4_ASPV1</name>
<feature type="transmembrane region" description="Helical" evidence="1">
    <location>
        <begin position="21"/>
        <end position="40"/>
    </location>
</feature>
<keyword evidence="1" id="KW-1133">Transmembrane helix</keyword>
<protein>
    <submittedName>
        <fullName evidence="2">Uncharacterized protein</fullName>
    </submittedName>
</protein>
<evidence type="ECO:0000256" key="1">
    <source>
        <dbReference type="SAM" id="Phobius"/>
    </source>
</evidence>